<evidence type="ECO:0000256" key="3">
    <source>
        <dbReference type="ARBA" id="ARBA00022679"/>
    </source>
</evidence>
<gene>
    <name evidence="19" type="ORF">TCIL3000_5_3380</name>
</gene>
<feature type="domain" description="PARP alpha-helical" evidence="17">
    <location>
        <begin position="228"/>
        <end position="343"/>
    </location>
</feature>
<dbReference type="InterPro" id="IPR036616">
    <property type="entry name" value="Poly(ADP-ribose)pol_reg_dom_sf"/>
</dbReference>
<evidence type="ECO:0000256" key="9">
    <source>
        <dbReference type="ARBA" id="ARBA00023027"/>
    </source>
</evidence>
<dbReference type="Pfam" id="PF02877">
    <property type="entry name" value="PARP_reg"/>
    <property type="match status" value="1"/>
</dbReference>
<protein>
    <recommendedName>
        <fullName evidence="13">Poly [ADP-ribose] polymerase</fullName>
        <shortName evidence="13">PARP</shortName>
        <ecNumber evidence="13">2.4.2.-</ecNumber>
    </recommendedName>
</protein>
<dbReference type="GO" id="GO:0006302">
    <property type="term" value="P:double-strand break repair"/>
    <property type="evidence" value="ECO:0007669"/>
    <property type="project" value="TreeGrafter"/>
</dbReference>
<dbReference type="EMBL" id="HE575318">
    <property type="protein sequence ID" value="CCC90610.1"/>
    <property type="molecule type" value="Genomic_DNA"/>
</dbReference>
<dbReference type="SUPFAM" id="SSF142921">
    <property type="entry name" value="WGR domain-like"/>
    <property type="match status" value="1"/>
</dbReference>
<dbReference type="Gene3D" id="3.90.228.10">
    <property type="match status" value="1"/>
</dbReference>
<dbReference type="Pfam" id="PF05406">
    <property type="entry name" value="WGR"/>
    <property type="match status" value="1"/>
</dbReference>
<evidence type="ECO:0000256" key="1">
    <source>
        <dbReference type="ARBA" id="ARBA00004123"/>
    </source>
</evidence>
<keyword evidence="10" id="KW-0238">DNA-binding</keyword>
<keyword evidence="3 13" id="KW-0808">Transferase</keyword>
<feature type="domain" description="PARP catalytic" evidence="16">
    <location>
        <begin position="351"/>
        <end position="574"/>
    </location>
</feature>
<evidence type="ECO:0000313" key="19">
    <source>
        <dbReference type="EMBL" id="CCC90610.1"/>
    </source>
</evidence>
<feature type="region of interest" description="Disordered" evidence="15">
    <location>
        <begin position="1"/>
        <end position="59"/>
    </location>
</feature>
<evidence type="ECO:0000256" key="7">
    <source>
        <dbReference type="ARBA" id="ARBA00022771"/>
    </source>
</evidence>
<dbReference type="GO" id="GO:0003677">
    <property type="term" value="F:DNA binding"/>
    <property type="evidence" value="ECO:0007669"/>
    <property type="project" value="UniProtKB-KW"/>
</dbReference>
<keyword evidence="8" id="KW-0862">Zinc</keyword>
<organism evidence="19">
    <name type="scientific">Trypanosoma congolense (strain IL3000)</name>
    <dbReference type="NCBI Taxonomy" id="1068625"/>
    <lineage>
        <taxon>Eukaryota</taxon>
        <taxon>Discoba</taxon>
        <taxon>Euglenozoa</taxon>
        <taxon>Kinetoplastea</taxon>
        <taxon>Metakinetoplastina</taxon>
        <taxon>Trypanosomatida</taxon>
        <taxon>Trypanosomatidae</taxon>
        <taxon>Trypanosoma</taxon>
        <taxon>Nannomonas</taxon>
    </lineage>
</organism>
<keyword evidence="11" id="KW-0539">Nucleus</keyword>
<dbReference type="PANTHER" id="PTHR10459">
    <property type="entry name" value="DNA LIGASE"/>
    <property type="match status" value="1"/>
</dbReference>
<feature type="domain" description="WGR" evidence="18">
    <location>
        <begin position="101"/>
        <end position="197"/>
    </location>
</feature>
<dbReference type="CDD" id="cd01437">
    <property type="entry name" value="parp_like"/>
    <property type="match status" value="1"/>
</dbReference>
<dbReference type="GO" id="GO:1990404">
    <property type="term" value="F:NAD+-protein mono-ADP-ribosyltransferase activity"/>
    <property type="evidence" value="ECO:0007669"/>
    <property type="project" value="TreeGrafter"/>
</dbReference>
<dbReference type="InterPro" id="IPR008893">
    <property type="entry name" value="WGR_domain"/>
</dbReference>
<sequence>MPAKAKTKRAGGATPTASSKTARARLQRGKKSAPSKGAKKMTRKRVPATSKPTKAPARALAPAKVVAAAPAAAAHVGGGKRGRFVQKGRGVVDVHSGKSDTCHVYDDGVTLFQFTLNQTNIKRNNNKFYIVQLLEDDISGKLFVYTRWGRVGHIGSDCLQPHAGIQDAMEEFCGKFYKKTANHWLDRHHFKKVPLKYEYMDINYGKADEAKRAKGPAAKKGKPEKTITSKLPEPVQELMRLISCRATMDQVVRELEVDTARMPLGKISKVQILRAFGVLKKIENNLGKRREQLVDLSSQFYTLIPHSFGMQRPPVIDTKEMVNQKKKMLETLNELEIASKLLGGIKDNEAHPLDNVYDKIKCEIQPLKPSSKVYKRIIKYVENTQGPTHRSYTLKVTQVFTLKREGEEERYAPFKRMSNRRMLWHGSPVTNFLGILSQGLRIAPPEAPSTGYMFGKGIYLSDVCSKSANYCRPSSNNGNTGLLLLCEVALGRQRMYNNACYMLKPQEGSDSTKGIGRFYPDPGEAETVSDVMWPNGRIREDVDTTSSLIYPEYIIYDVNQCVLRYLVQVTFEYK</sequence>
<dbReference type="GO" id="GO:0005730">
    <property type="term" value="C:nucleolus"/>
    <property type="evidence" value="ECO:0007669"/>
    <property type="project" value="TreeGrafter"/>
</dbReference>
<keyword evidence="7" id="KW-0863">Zinc-finger</keyword>
<dbReference type="SMART" id="SM00773">
    <property type="entry name" value="WGR"/>
    <property type="match status" value="1"/>
</dbReference>
<evidence type="ECO:0000259" key="16">
    <source>
        <dbReference type="PROSITE" id="PS51059"/>
    </source>
</evidence>
<dbReference type="InterPro" id="IPR036930">
    <property type="entry name" value="WGR_dom_sf"/>
</dbReference>
<dbReference type="GO" id="GO:0016779">
    <property type="term" value="F:nucleotidyltransferase activity"/>
    <property type="evidence" value="ECO:0007669"/>
    <property type="project" value="UniProtKB-KW"/>
</dbReference>
<dbReference type="FunFam" id="1.20.142.10:FF:000001">
    <property type="entry name" value="Poly [ADP-ribose] polymerase"/>
    <property type="match status" value="1"/>
</dbReference>
<comment type="subcellular location">
    <subcellularLocation>
        <location evidence="1">Nucleus</location>
    </subcellularLocation>
</comment>
<comment type="catalytic activity">
    <reaction evidence="12">
        <text>NAD(+) + (ADP-D-ribosyl)n-acceptor = nicotinamide + (ADP-D-ribosyl)n+1-acceptor + H(+).</text>
        <dbReference type="EC" id="2.4.2.30"/>
    </reaction>
</comment>
<dbReference type="VEuPathDB" id="TriTrypDB:TcIL3000_5_3380"/>
<dbReference type="PROSITE" id="PS51060">
    <property type="entry name" value="PARP_ALPHA_HD"/>
    <property type="match status" value="1"/>
</dbReference>
<keyword evidence="9 13" id="KW-0520">NAD</keyword>
<dbReference type="Pfam" id="PF00644">
    <property type="entry name" value="PARP"/>
    <property type="match status" value="1"/>
</dbReference>
<proteinExistence type="predicted"/>
<name>G0ULU8_TRYCI</name>
<evidence type="ECO:0000256" key="8">
    <source>
        <dbReference type="ARBA" id="ARBA00022833"/>
    </source>
</evidence>
<evidence type="ECO:0000259" key="18">
    <source>
        <dbReference type="PROSITE" id="PS51977"/>
    </source>
</evidence>
<feature type="coiled-coil region" evidence="14">
    <location>
        <begin position="279"/>
        <end position="338"/>
    </location>
</feature>
<keyword evidence="4" id="KW-0548">Nucleotidyltransferase</keyword>
<evidence type="ECO:0000256" key="6">
    <source>
        <dbReference type="ARBA" id="ARBA00022737"/>
    </source>
</evidence>
<evidence type="ECO:0000259" key="17">
    <source>
        <dbReference type="PROSITE" id="PS51060"/>
    </source>
</evidence>
<evidence type="ECO:0000256" key="4">
    <source>
        <dbReference type="ARBA" id="ARBA00022695"/>
    </source>
</evidence>
<dbReference type="SUPFAM" id="SSF47587">
    <property type="entry name" value="Domain of poly(ADP-ribose) polymerase"/>
    <property type="match status" value="1"/>
</dbReference>
<dbReference type="InterPro" id="IPR050800">
    <property type="entry name" value="ARTD/PARP"/>
</dbReference>
<dbReference type="Gene3D" id="1.20.142.10">
    <property type="entry name" value="Poly(ADP-ribose) polymerase, regulatory domain"/>
    <property type="match status" value="1"/>
</dbReference>
<dbReference type="PROSITE" id="PS51977">
    <property type="entry name" value="WGR"/>
    <property type="match status" value="1"/>
</dbReference>
<evidence type="ECO:0000256" key="2">
    <source>
        <dbReference type="ARBA" id="ARBA00022676"/>
    </source>
</evidence>
<dbReference type="InterPro" id="IPR012317">
    <property type="entry name" value="Poly(ADP-ribose)pol_cat_dom"/>
</dbReference>
<dbReference type="InterPro" id="IPR004102">
    <property type="entry name" value="Poly(ADP-ribose)pol_reg_dom"/>
</dbReference>
<evidence type="ECO:0000256" key="15">
    <source>
        <dbReference type="SAM" id="MobiDB-lite"/>
    </source>
</evidence>
<reference evidence="19" key="1">
    <citation type="journal article" date="2012" name="Proc. Natl. Acad. Sci. U.S.A.">
        <title>Antigenic diversity is generated by distinct evolutionary mechanisms in African trypanosome species.</title>
        <authorList>
            <person name="Jackson A.P."/>
            <person name="Berry A."/>
            <person name="Aslett M."/>
            <person name="Allison H.C."/>
            <person name="Burton P."/>
            <person name="Vavrova-Anderson J."/>
            <person name="Brown R."/>
            <person name="Browne H."/>
            <person name="Corton N."/>
            <person name="Hauser H."/>
            <person name="Gamble J."/>
            <person name="Gilderthorp R."/>
            <person name="Marcello L."/>
            <person name="McQuillan J."/>
            <person name="Otto T.D."/>
            <person name="Quail M.A."/>
            <person name="Sanders M.J."/>
            <person name="van Tonder A."/>
            <person name="Ginger M.L."/>
            <person name="Field M.C."/>
            <person name="Barry J.D."/>
            <person name="Hertz-Fowler C."/>
            <person name="Berriman M."/>
        </authorList>
    </citation>
    <scope>NUCLEOTIDE SEQUENCE</scope>
    <source>
        <strain evidence="19">IL3000</strain>
    </source>
</reference>
<feature type="compositionally biased region" description="Basic residues" evidence="15">
    <location>
        <begin position="22"/>
        <end position="46"/>
    </location>
</feature>
<evidence type="ECO:0000256" key="11">
    <source>
        <dbReference type="ARBA" id="ARBA00023242"/>
    </source>
</evidence>
<evidence type="ECO:0000256" key="14">
    <source>
        <dbReference type="SAM" id="Coils"/>
    </source>
</evidence>
<keyword evidence="6" id="KW-0677">Repeat</keyword>
<dbReference type="AlphaFoldDB" id="G0ULU8"/>
<keyword evidence="14" id="KW-0175">Coiled coil</keyword>
<keyword evidence="2 13" id="KW-0328">Glycosyltransferase</keyword>
<dbReference type="PROSITE" id="PS51059">
    <property type="entry name" value="PARP_CATALYTIC"/>
    <property type="match status" value="1"/>
</dbReference>
<dbReference type="GO" id="GO:0003950">
    <property type="term" value="F:NAD+ poly-ADP-ribosyltransferase activity"/>
    <property type="evidence" value="ECO:0007669"/>
    <property type="project" value="UniProtKB-UniRule"/>
</dbReference>
<evidence type="ECO:0000256" key="13">
    <source>
        <dbReference type="RuleBase" id="RU362114"/>
    </source>
</evidence>
<evidence type="ECO:0000256" key="10">
    <source>
        <dbReference type="ARBA" id="ARBA00023125"/>
    </source>
</evidence>
<evidence type="ECO:0000256" key="5">
    <source>
        <dbReference type="ARBA" id="ARBA00022723"/>
    </source>
</evidence>
<dbReference type="FunFam" id="3.90.228.10:FF:000017">
    <property type="entry name" value="Poly [ADP-ribose] polymerase"/>
    <property type="match status" value="1"/>
</dbReference>
<dbReference type="GO" id="GO:0008270">
    <property type="term" value="F:zinc ion binding"/>
    <property type="evidence" value="ECO:0007669"/>
    <property type="project" value="UniProtKB-KW"/>
</dbReference>
<dbReference type="GO" id="GO:0070212">
    <property type="term" value="P:protein poly-ADP-ribosylation"/>
    <property type="evidence" value="ECO:0007669"/>
    <property type="project" value="TreeGrafter"/>
</dbReference>
<dbReference type="SUPFAM" id="SSF56399">
    <property type="entry name" value="ADP-ribosylation"/>
    <property type="match status" value="1"/>
</dbReference>
<dbReference type="EC" id="2.4.2.-" evidence="13"/>
<dbReference type="PANTHER" id="PTHR10459:SF60">
    <property type="entry name" value="POLY [ADP-RIBOSE] POLYMERASE 2"/>
    <property type="match status" value="1"/>
</dbReference>
<accession>G0ULU8</accession>
<keyword evidence="5" id="KW-0479">Metal-binding</keyword>
<evidence type="ECO:0000256" key="12">
    <source>
        <dbReference type="ARBA" id="ARBA00033987"/>
    </source>
</evidence>